<evidence type="ECO:0000313" key="4">
    <source>
        <dbReference type="Proteomes" id="UP001596512"/>
    </source>
</evidence>
<evidence type="ECO:0000313" key="3">
    <source>
        <dbReference type="EMBL" id="MFC7617385.1"/>
    </source>
</evidence>
<keyword evidence="4" id="KW-1185">Reference proteome</keyword>
<dbReference type="Pfam" id="PF13193">
    <property type="entry name" value="AMP-binding_C"/>
    <property type="match status" value="1"/>
</dbReference>
<feature type="compositionally biased region" description="Basic and acidic residues" evidence="1">
    <location>
        <begin position="1"/>
        <end position="16"/>
    </location>
</feature>
<sequence length="216" mass="23327">MVDGDPARGRPADDRRARRQHAGAPAGRPAAPGRPWDARRPLHRRPRPGRGYHRRPALTAERFVADPFGAPGARLYRTGDIARWTRDGQLEFLGRADHQVKIRGHRVELGEIEAVLAAHPGVAQAVVTARTDASGATSLVGYVVPEHAGSSSGATSTTTCTPRWRPARTSPPGCPKRTVSRSRSTRCAPGARRPWPRCWPTGRAGCWRSASATGCC</sequence>
<dbReference type="Gene3D" id="3.30.300.30">
    <property type="match status" value="1"/>
</dbReference>
<evidence type="ECO:0000259" key="2">
    <source>
        <dbReference type="Pfam" id="PF13193"/>
    </source>
</evidence>
<reference evidence="4" key="1">
    <citation type="journal article" date="2019" name="Int. J. Syst. Evol. Microbiol.">
        <title>The Global Catalogue of Microorganisms (GCM) 10K type strain sequencing project: providing services to taxonomists for standard genome sequencing and annotation.</title>
        <authorList>
            <consortium name="The Broad Institute Genomics Platform"/>
            <consortium name="The Broad Institute Genome Sequencing Center for Infectious Disease"/>
            <person name="Wu L."/>
            <person name="Ma J."/>
        </authorList>
    </citation>
    <scope>NUCLEOTIDE SEQUENCE [LARGE SCALE GENOMIC DNA]</scope>
    <source>
        <strain evidence="4">JCM 17695</strain>
    </source>
</reference>
<evidence type="ECO:0000256" key="1">
    <source>
        <dbReference type="SAM" id="MobiDB-lite"/>
    </source>
</evidence>
<dbReference type="InterPro" id="IPR045851">
    <property type="entry name" value="AMP-bd_C_sf"/>
</dbReference>
<accession>A0ABW2TU26</accession>
<dbReference type="Gene3D" id="2.30.38.10">
    <property type="entry name" value="Luciferase, Domain 3"/>
    <property type="match status" value="1"/>
</dbReference>
<dbReference type="PANTHER" id="PTHR45527:SF1">
    <property type="entry name" value="FATTY ACID SYNTHASE"/>
    <property type="match status" value="1"/>
</dbReference>
<feature type="region of interest" description="Disordered" evidence="1">
    <location>
        <begin position="1"/>
        <end position="56"/>
    </location>
</feature>
<dbReference type="SUPFAM" id="SSF56801">
    <property type="entry name" value="Acetyl-CoA synthetase-like"/>
    <property type="match status" value="1"/>
</dbReference>
<gene>
    <name evidence="3" type="ORF">ACFQV2_32170</name>
</gene>
<feature type="domain" description="AMP-binding enzyme C-terminal" evidence="2">
    <location>
        <begin position="111"/>
        <end position="149"/>
    </location>
</feature>
<feature type="compositionally biased region" description="Low complexity" evidence="1">
    <location>
        <begin position="22"/>
        <end position="35"/>
    </location>
</feature>
<dbReference type="EMBL" id="JBHTEY010000004">
    <property type="protein sequence ID" value="MFC7617385.1"/>
    <property type="molecule type" value="Genomic_DNA"/>
</dbReference>
<protein>
    <recommendedName>
        <fullName evidence="2">AMP-binding enzyme C-terminal domain-containing protein</fullName>
    </recommendedName>
</protein>
<feature type="compositionally biased region" description="Basic residues" evidence="1">
    <location>
        <begin position="41"/>
        <end position="56"/>
    </location>
</feature>
<dbReference type="Proteomes" id="UP001596512">
    <property type="component" value="Unassembled WGS sequence"/>
</dbReference>
<proteinExistence type="predicted"/>
<organism evidence="3 4">
    <name type="scientific">Actinokineospora soli</name>
    <dbReference type="NCBI Taxonomy" id="1048753"/>
    <lineage>
        <taxon>Bacteria</taxon>
        <taxon>Bacillati</taxon>
        <taxon>Actinomycetota</taxon>
        <taxon>Actinomycetes</taxon>
        <taxon>Pseudonocardiales</taxon>
        <taxon>Pseudonocardiaceae</taxon>
        <taxon>Actinokineospora</taxon>
    </lineage>
</organism>
<comment type="caution">
    <text evidence="3">The sequence shown here is derived from an EMBL/GenBank/DDBJ whole genome shotgun (WGS) entry which is preliminary data.</text>
</comment>
<feature type="region of interest" description="Disordered" evidence="1">
    <location>
        <begin position="151"/>
        <end position="188"/>
    </location>
</feature>
<dbReference type="InterPro" id="IPR025110">
    <property type="entry name" value="AMP-bd_C"/>
</dbReference>
<dbReference type="PANTHER" id="PTHR45527">
    <property type="entry name" value="NONRIBOSOMAL PEPTIDE SYNTHETASE"/>
    <property type="match status" value="1"/>
</dbReference>
<name>A0ABW2TU26_9PSEU</name>